<keyword evidence="3" id="KW-1185">Reference proteome</keyword>
<accession>A0ABN3P1J4</accession>
<keyword evidence="1" id="KW-0732">Signal</keyword>
<feature type="signal peptide" evidence="1">
    <location>
        <begin position="1"/>
        <end position="30"/>
    </location>
</feature>
<gene>
    <name evidence="2" type="ORF">GCM10010423_67200</name>
</gene>
<evidence type="ECO:0000313" key="2">
    <source>
        <dbReference type="EMBL" id="GAA2556309.1"/>
    </source>
</evidence>
<protein>
    <recommendedName>
        <fullName evidence="4">Lipoprotein</fullName>
    </recommendedName>
</protein>
<sequence>MTRYRLSAAVALAASALLITGCGGTPPEQAAPGTVLEAAPGPSAQVRGLVLPLDRYLLSVDEIYLIESAKDVVTRDCMKQRGFDWEVIDDRGRYPDLRNRRRYGVIEMPVARTMGYRTNPRLMGSTDVTVRKMDREKRLGPAERKAATDPVDGCWKRAGDRLARGSRVDEDLVNKLNGSSLATALETPAVVRATRAWSACMKERGQAYDDFYAAAEDPRWGRSGRPTRAEKETAEADVACKERTGLVALLAETERGIQERGIRAHAAYFAELAAAKKRHLTAAREVLRGGRG</sequence>
<proteinExistence type="predicted"/>
<name>A0ABN3P1J4_9ACTN</name>
<reference evidence="2 3" key="1">
    <citation type="journal article" date="2019" name="Int. J. Syst. Evol. Microbiol.">
        <title>The Global Catalogue of Microorganisms (GCM) 10K type strain sequencing project: providing services to taxonomists for standard genome sequencing and annotation.</title>
        <authorList>
            <consortium name="The Broad Institute Genomics Platform"/>
            <consortium name="The Broad Institute Genome Sequencing Center for Infectious Disease"/>
            <person name="Wu L."/>
            <person name="Ma J."/>
        </authorList>
    </citation>
    <scope>NUCLEOTIDE SEQUENCE [LARGE SCALE GENOMIC DNA]</scope>
    <source>
        <strain evidence="2 3">JCM 6924</strain>
    </source>
</reference>
<feature type="chain" id="PRO_5047046322" description="Lipoprotein" evidence="1">
    <location>
        <begin position="31"/>
        <end position="292"/>
    </location>
</feature>
<dbReference type="EMBL" id="BAAATM010000025">
    <property type="protein sequence ID" value="GAA2556309.1"/>
    <property type="molecule type" value="Genomic_DNA"/>
</dbReference>
<dbReference type="PROSITE" id="PS51257">
    <property type="entry name" value="PROKAR_LIPOPROTEIN"/>
    <property type="match status" value="1"/>
</dbReference>
<comment type="caution">
    <text evidence="2">The sequence shown here is derived from an EMBL/GenBank/DDBJ whole genome shotgun (WGS) entry which is preliminary data.</text>
</comment>
<dbReference type="Proteomes" id="UP001501095">
    <property type="component" value="Unassembled WGS sequence"/>
</dbReference>
<organism evidence="2 3">
    <name type="scientific">Streptomyces levis</name>
    <dbReference type="NCBI Taxonomy" id="285566"/>
    <lineage>
        <taxon>Bacteria</taxon>
        <taxon>Bacillati</taxon>
        <taxon>Actinomycetota</taxon>
        <taxon>Actinomycetes</taxon>
        <taxon>Kitasatosporales</taxon>
        <taxon>Streptomycetaceae</taxon>
        <taxon>Streptomyces</taxon>
    </lineage>
</organism>
<evidence type="ECO:0000256" key="1">
    <source>
        <dbReference type="SAM" id="SignalP"/>
    </source>
</evidence>
<evidence type="ECO:0000313" key="3">
    <source>
        <dbReference type="Proteomes" id="UP001501095"/>
    </source>
</evidence>
<evidence type="ECO:0008006" key="4">
    <source>
        <dbReference type="Google" id="ProtNLM"/>
    </source>
</evidence>
<dbReference type="RefSeq" id="WP_344543340.1">
    <property type="nucleotide sequence ID" value="NZ_BAAATM010000025.1"/>
</dbReference>